<reference evidence="2 3" key="1">
    <citation type="submission" date="2019-04" db="EMBL/GenBank/DDBJ databases">
        <title>Fungal friends and foes A comparative genomics study of 23 Aspergillus species from section Flavi.</title>
        <authorList>
            <consortium name="DOE Joint Genome Institute"/>
            <person name="Kjaerbolling I."/>
            <person name="Vesth T.C."/>
            <person name="Frisvad J.C."/>
            <person name="Nybo J.L."/>
            <person name="Theobald S."/>
            <person name="Kildgaard S."/>
            <person name="Petersen T.I."/>
            <person name="Kuo A."/>
            <person name="Sato A."/>
            <person name="Lyhne E.K."/>
            <person name="Kogle M.E."/>
            <person name="Wiebenga A."/>
            <person name="Kun R.S."/>
            <person name="Lubbers R.J."/>
            <person name="Makela M.R."/>
            <person name="Barry K."/>
            <person name="Chovatia M."/>
            <person name="Clum A."/>
            <person name="Daum C."/>
            <person name="Haridas S."/>
            <person name="He G."/>
            <person name="LaButti K."/>
            <person name="Lipzen A."/>
            <person name="Mondo S."/>
            <person name="Pangilinan J."/>
            <person name="Riley R."/>
            <person name="Salamov A."/>
            <person name="Simmons B.A."/>
            <person name="Magnuson J.K."/>
            <person name="Henrissat B."/>
            <person name="Mortensen U.H."/>
            <person name="Larsen T.O."/>
            <person name="De vries R.P."/>
            <person name="Grigoriev I.V."/>
            <person name="Machida M."/>
            <person name="Baker S.E."/>
            <person name="Andersen M.R."/>
        </authorList>
    </citation>
    <scope>NUCLEOTIDE SEQUENCE [LARGE SCALE GENOMIC DNA]</scope>
    <source>
        <strain evidence="2 3">CBS 126849</strain>
    </source>
</reference>
<keyword evidence="3" id="KW-1185">Reference proteome</keyword>
<dbReference type="PROSITE" id="PS50097">
    <property type="entry name" value="BTB"/>
    <property type="match status" value="1"/>
</dbReference>
<proteinExistence type="predicted"/>
<dbReference type="PANTHER" id="PTHR47843">
    <property type="entry name" value="BTB DOMAIN-CONTAINING PROTEIN-RELATED"/>
    <property type="match status" value="1"/>
</dbReference>
<dbReference type="PANTHER" id="PTHR47843:SF5">
    <property type="entry name" value="BTB_POZ DOMAIN PROTEIN"/>
    <property type="match status" value="1"/>
</dbReference>
<dbReference type="EMBL" id="ML733763">
    <property type="protein sequence ID" value="KAB8212965.1"/>
    <property type="molecule type" value="Genomic_DNA"/>
</dbReference>
<name>A0A5N6E762_9EURO</name>
<evidence type="ECO:0000313" key="2">
    <source>
        <dbReference type="EMBL" id="KAB8212965.1"/>
    </source>
</evidence>
<dbReference type="InterPro" id="IPR000210">
    <property type="entry name" value="BTB/POZ_dom"/>
</dbReference>
<dbReference type="InterPro" id="IPR011333">
    <property type="entry name" value="SKP1/BTB/POZ_sf"/>
</dbReference>
<dbReference type="SUPFAM" id="SSF54695">
    <property type="entry name" value="POZ domain"/>
    <property type="match status" value="1"/>
</dbReference>
<dbReference type="CDD" id="cd18186">
    <property type="entry name" value="BTB_POZ_ZBTB_KLHL-like"/>
    <property type="match status" value="1"/>
</dbReference>
<accession>A0A5N6E762</accession>
<dbReference type="Gene3D" id="3.30.710.10">
    <property type="entry name" value="Potassium Channel Kv1.1, Chain A"/>
    <property type="match status" value="1"/>
</dbReference>
<sequence>MKSLLDNGKYADMTICCQGHEFKGHRAIICSQSSFFDTTMKEGFKEGKSSEVNLPCDDVNTITCVLSFCYLQDYSEADDSMDLRSEEIARNQFRVYLAADKFTILPLRELACSRIIDWAKSNWRSDSFPDIVQLIWRTTPPQENGLRDAIVEVVSANIQHFLTKNGGKNALIENPDFAVEVLEQVATNNNILIQRLNALKVGHLR</sequence>
<dbReference type="Pfam" id="PF00651">
    <property type="entry name" value="BTB"/>
    <property type="match status" value="1"/>
</dbReference>
<organism evidence="2 3">
    <name type="scientific">Aspergillus novoparasiticus</name>
    <dbReference type="NCBI Taxonomy" id="986946"/>
    <lineage>
        <taxon>Eukaryota</taxon>
        <taxon>Fungi</taxon>
        <taxon>Dikarya</taxon>
        <taxon>Ascomycota</taxon>
        <taxon>Pezizomycotina</taxon>
        <taxon>Eurotiomycetes</taxon>
        <taxon>Eurotiomycetidae</taxon>
        <taxon>Eurotiales</taxon>
        <taxon>Aspergillaceae</taxon>
        <taxon>Aspergillus</taxon>
        <taxon>Aspergillus subgen. Circumdati</taxon>
    </lineage>
</organism>
<feature type="domain" description="BTB" evidence="1">
    <location>
        <begin position="11"/>
        <end position="78"/>
    </location>
</feature>
<evidence type="ECO:0000313" key="3">
    <source>
        <dbReference type="Proteomes" id="UP000326799"/>
    </source>
</evidence>
<protein>
    <recommendedName>
        <fullName evidence="1">BTB domain-containing protein</fullName>
    </recommendedName>
</protein>
<dbReference type="AlphaFoldDB" id="A0A5N6E762"/>
<dbReference type="Proteomes" id="UP000326799">
    <property type="component" value="Unassembled WGS sequence"/>
</dbReference>
<evidence type="ECO:0000259" key="1">
    <source>
        <dbReference type="PROSITE" id="PS50097"/>
    </source>
</evidence>
<gene>
    <name evidence="2" type="ORF">BDV33DRAFT_185776</name>
</gene>